<protein>
    <recommendedName>
        <fullName evidence="1">MATH domain-containing protein</fullName>
    </recommendedName>
</protein>
<evidence type="ECO:0000259" key="1">
    <source>
        <dbReference type="PROSITE" id="PS50144"/>
    </source>
</evidence>
<dbReference type="AlphaFoldDB" id="A0A9J5WJZ9"/>
<dbReference type="OrthoDB" id="1743416at2759"/>
<accession>A0A9J5WJZ9</accession>
<feature type="domain" description="MATH" evidence="1">
    <location>
        <begin position="2"/>
        <end position="143"/>
    </location>
</feature>
<dbReference type="PANTHER" id="PTHR46162:SF20">
    <property type="entry name" value="UBIQUITIN CARBOXYL-TERMINAL HYDROLASE 7-LIKE ISOFORM X1"/>
    <property type="match status" value="1"/>
</dbReference>
<name>A0A9J5WJZ9_SOLCO</name>
<evidence type="ECO:0000313" key="3">
    <source>
        <dbReference type="Proteomes" id="UP000824120"/>
    </source>
</evidence>
<dbReference type="Gene3D" id="2.60.210.10">
    <property type="entry name" value="Apoptosis, Tumor Necrosis Factor Receptor Associated Protein 2, Chain A"/>
    <property type="match status" value="1"/>
</dbReference>
<dbReference type="Pfam" id="PF22486">
    <property type="entry name" value="MATH_2"/>
    <property type="match status" value="1"/>
</dbReference>
<dbReference type="SMART" id="SM00061">
    <property type="entry name" value="MATH"/>
    <property type="match status" value="1"/>
</dbReference>
<dbReference type="Proteomes" id="UP000824120">
    <property type="component" value="Chromosome 11"/>
</dbReference>
<sequence length="153" mass="17673">MSYKHEWKISEFTKLKNIVYSQEFTIGGYKWKLRLYPTGDANENGQNISIFLELVHANGFDSRKRVQTTFSISIKDQFGYVHRKLTSMFSCSLIFRTNSGSYDIGLQLRIFNWGWAEFMPLSELKDPKKNFIVGDCCIVEVDVSVLHVVKGLS</sequence>
<evidence type="ECO:0000313" key="2">
    <source>
        <dbReference type="EMBL" id="KAG5576203.1"/>
    </source>
</evidence>
<dbReference type="CDD" id="cd00121">
    <property type="entry name" value="MATH"/>
    <property type="match status" value="1"/>
</dbReference>
<keyword evidence="3" id="KW-1185">Reference proteome</keyword>
<dbReference type="PROSITE" id="PS50144">
    <property type="entry name" value="MATH"/>
    <property type="match status" value="1"/>
</dbReference>
<organism evidence="2 3">
    <name type="scientific">Solanum commersonii</name>
    <name type="common">Commerson's wild potato</name>
    <name type="synonym">Commerson's nightshade</name>
    <dbReference type="NCBI Taxonomy" id="4109"/>
    <lineage>
        <taxon>Eukaryota</taxon>
        <taxon>Viridiplantae</taxon>
        <taxon>Streptophyta</taxon>
        <taxon>Embryophyta</taxon>
        <taxon>Tracheophyta</taxon>
        <taxon>Spermatophyta</taxon>
        <taxon>Magnoliopsida</taxon>
        <taxon>eudicotyledons</taxon>
        <taxon>Gunneridae</taxon>
        <taxon>Pentapetalae</taxon>
        <taxon>asterids</taxon>
        <taxon>lamiids</taxon>
        <taxon>Solanales</taxon>
        <taxon>Solanaceae</taxon>
        <taxon>Solanoideae</taxon>
        <taxon>Solaneae</taxon>
        <taxon>Solanum</taxon>
    </lineage>
</organism>
<dbReference type="SUPFAM" id="SSF49599">
    <property type="entry name" value="TRAF domain-like"/>
    <property type="match status" value="1"/>
</dbReference>
<dbReference type="EMBL" id="JACXVP010000011">
    <property type="protein sequence ID" value="KAG5576203.1"/>
    <property type="molecule type" value="Genomic_DNA"/>
</dbReference>
<dbReference type="InterPro" id="IPR008974">
    <property type="entry name" value="TRAF-like"/>
</dbReference>
<dbReference type="PANTHER" id="PTHR46162">
    <property type="entry name" value="TRAF-LIKE FAMILY PROTEIN"/>
    <property type="match status" value="1"/>
</dbReference>
<comment type="caution">
    <text evidence="2">The sequence shown here is derived from an EMBL/GenBank/DDBJ whole genome shotgun (WGS) entry which is preliminary data.</text>
</comment>
<dbReference type="InterPro" id="IPR002083">
    <property type="entry name" value="MATH/TRAF_dom"/>
</dbReference>
<reference evidence="2 3" key="1">
    <citation type="submission" date="2020-09" db="EMBL/GenBank/DDBJ databases">
        <title>De no assembly of potato wild relative species, Solanum commersonii.</title>
        <authorList>
            <person name="Cho K."/>
        </authorList>
    </citation>
    <scope>NUCLEOTIDE SEQUENCE [LARGE SCALE GENOMIC DNA]</scope>
    <source>
        <strain evidence="2">LZ3.2</strain>
        <tissue evidence="2">Leaf</tissue>
    </source>
</reference>
<proteinExistence type="predicted"/>
<gene>
    <name evidence="2" type="ORF">H5410_056337</name>
</gene>